<dbReference type="Gene3D" id="2.160.20.80">
    <property type="entry name" value="E3 ubiquitin-protein ligase SopA"/>
    <property type="match status" value="1"/>
</dbReference>
<dbReference type="Proteomes" id="UP000193309">
    <property type="component" value="Unassembled WGS sequence"/>
</dbReference>
<dbReference type="SUPFAM" id="SSF141571">
    <property type="entry name" value="Pentapeptide repeat-like"/>
    <property type="match status" value="1"/>
</dbReference>
<keyword evidence="2" id="KW-1185">Reference proteome</keyword>
<organism evidence="1 2">
    <name type="scientific">Corynebacterium pollutisoli</name>
    <dbReference type="NCBI Taxonomy" id="1610489"/>
    <lineage>
        <taxon>Bacteria</taxon>
        <taxon>Bacillati</taxon>
        <taxon>Actinomycetota</taxon>
        <taxon>Actinomycetes</taxon>
        <taxon>Mycobacteriales</taxon>
        <taxon>Corynebacteriaceae</taxon>
        <taxon>Corynebacterium</taxon>
    </lineage>
</organism>
<protein>
    <submittedName>
        <fullName evidence="1">Pentapeptide repeat-containing protein</fullName>
    </submittedName>
</protein>
<dbReference type="AlphaFoldDB" id="A0A1X7HZQ5"/>
<name>A0A1X7HZQ5_9CORY</name>
<evidence type="ECO:0000313" key="2">
    <source>
        <dbReference type="Proteomes" id="UP000193309"/>
    </source>
</evidence>
<accession>A0A1X7HZQ5</accession>
<evidence type="ECO:0000313" key="1">
    <source>
        <dbReference type="EMBL" id="SMG06950.1"/>
    </source>
</evidence>
<dbReference type="Pfam" id="PF00805">
    <property type="entry name" value="Pentapeptide"/>
    <property type="match status" value="1"/>
</dbReference>
<dbReference type="STRING" id="1610489.SAMN06295981_0214"/>
<proteinExistence type="predicted"/>
<gene>
    <name evidence="1" type="ORF">SAMN06295981_0214</name>
</gene>
<dbReference type="InterPro" id="IPR001646">
    <property type="entry name" value="5peptide_repeat"/>
</dbReference>
<sequence>MSTFFSVLNDWDTLSPPNATSEAQNIINILIEIVNVNIKKLELVDLDLLALADGKNQEVWESVGIIRAILGGLCRGVHSSSDPELIFQVNSFWSAEKFSGAFSGQADKEPSGGIPVTASLRDVNLAILTNFPDFSFRDLHLVGADLTYFTPGVDFSGSNLAGAIVSHPRAWTISEPVDPNRELVDLSGSQFVFANLSAALIVEANINGVDFSGADLTRAMFDQGCWGKKVRVNQQTIWMDGEVATEGKVDGFGRERLKFEWSRGMLRRL</sequence>
<dbReference type="EMBL" id="FXAR01000001">
    <property type="protein sequence ID" value="SMG06950.1"/>
    <property type="molecule type" value="Genomic_DNA"/>
</dbReference>
<reference evidence="2" key="1">
    <citation type="submission" date="2017-04" db="EMBL/GenBank/DDBJ databases">
        <authorList>
            <person name="Varghese N."/>
            <person name="Submissions S."/>
        </authorList>
    </citation>
    <scope>NUCLEOTIDE SEQUENCE [LARGE SCALE GENOMIC DNA]</scope>
    <source>
        <strain evidence="2">VDS</strain>
    </source>
</reference>